<evidence type="ECO:0000313" key="1">
    <source>
        <dbReference type="EMBL" id="PWA23690.1"/>
    </source>
</evidence>
<sequence length="87" mass="9716">MDWEIYRYGVCSDAGAVPVCCGKERAEPKGKALDLQVDISSYQYDQKNDIRDTSCQNESPLGVGTILETGSQLKWLRIWLGCLLNDS</sequence>
<proteinExistence type="predicted"/>
<dbReference type="Proteomes" id="UP000250572">
    <property type="component" value="Unassembled WGS sequence"/>
</dbReference>
<organism evidence="1 2">
    <name type="scientific">Gambusia affinis</name>
    <name type="common">Western mosquitofish</name>
    <name type="synonym">Heterandria affinis</name>
    <dbReference type="NCBI Taxonomy" id="33528"/>
    <lineage>
        <taxon>Eukaryota</taxon>
        <taxon>Metazoa</taxon>
        <taxon>Chordata</taxon>
        <taxon>Craniata</taxon>
        <taxon>Vertebrata</taxon>
        <taxon>Euteleostomi</taxon>
        <taxon>Actinopterygii</taxon>
        <taxon>Neopterygii</taxon>
        <taxon>Teleostei</taxon>
        <taxon>Neoteleostei</taxon>
        <taxon>Acanthomorphata</taxon>
        <taxon>Ovalentaria</taxon>
        <taxon>Atherinomorphae</taxon>
        <taxon>Cyprinodontiformes</taxon>
        <taxon>Poeciliidae</taxon>
        <taxon>Poeciliinae</taxon>
        <taxon>Gambusia</taxon>
    </lineage>
</organism>
<gene>
    <name evidence="1" type="ORF">CCH79_00005852</name>
</gene>
<name>A0A315VMQ5_GAMAF</name>
<accession>A0A315VMQ5</accession>
<dbReference type="EMBL" id="NHOQ01001578">
    <property type="protein sequence ID" value="PWA23690.1"/>
    <property type="molecule type" value="Genomic_DNA"/>
</dbReference>
<reference evidence="1 2" key="1">
    <citation type="journal article" date="2018" name="G3 (Bethesda)">
        <title>A High-Quality Reference Genome for the Invasive Mosquitofish Gambusia affinis Using a Chicago Library.</title>
        <authorList>
            <person name="Hoffberg S.L."/>
            <person name="Troendle N.J."/>
            <person name="Glenn T.C."/>
            <person name="Mahmud O."/>
            <person name="Louha S."/>
            <person name="Chalopin D."/>
            <person name="Bennetzen J.L."/>
            <person name="Mauricio R."/>
        </authorList>
    </citation>
    <scope>NUCLEOTIDE SEQUENCE [LARGE SCALE GENOMIC DNA]</scope>
    <source>
        <strain evidence="1">NE01/NJP1002.9</strain>
        <tissue evidence="1">Muscle</tissue>
    </source>
</reference>
<dbReference type="AlphaFoldDB" id="A0A315VMQ5"/>
<keyword evidence="2" id="KW-1185">Reference proteome</keyword>
<comment type="caution">
    <text evidence="1">The sequence shown here is derived from an EMBL/GenBank/DDBJ whole genome shotgun (WGS) entry which is preliminary data.</text>
</comment>
<evidence type="ECO:0000313" key="2">
    <source>
        <dbReference type="Proteomes" id="UP000250572"/>
    </source>
</evidence>
<protein>
    <submittedName>
        <fullName evidence="1">Uncharacterized protein</fullName>
    </submittedName>
</protein>